<proteinExistence type="predicted"/>
<dbReference type="AlphaFoldDB" id="A0A1G1ZQY7"/>
<name>A0A1G1ZQY7_9BACT</name>
<evidence type="ECO:0000256" key="1">
    <source>
        <dbReference type="SAM" id="Phobius"/>
    </source>
</evidence>
<keyword evidence="1" id="KW-1133">Transmembrane helix</keyword>
<dbReference type="EMBL" id="MHJM01000035">
    <property type="protein sequence ID" value="OGY66931.1"/>
    <property type="molecule type" value="Genomic_DNA"/>
</dbReference>
<sequence length="113" mass="12210">MKNITKKVAVAALLLLPVLAFAQSVPSPTVPTTGVRSLDDVSRIITTLVEWITGLFFVAAILFLFYAAYLYLGAAGDPERLTKAKDQLIYSIVAIVVALLAGSIRFIVESVLR</sequence>
<organism evidence="3 4">
    <name type="scientific">Candidatus Harrisonbacteria bacterium RIFCSPLOWO2_02_FULL_45_10c</name>
    <dbReference type="NCBI Taxonomy" id="1798410"/>
    <lineage>
        <taxon>Bacteria</taxon>
        <taxon>Candidatus Harrisoniibacteriota</taxon>
    </lineage>
</organism>
<keyword evidence="2" id="KW-0732">Signal</keyword>
<protein>
    <submittedName>
        <fullName evidence="3">Uncharacterized protein</fullName>
    </submittedName>
</protein>
<evidence type="ECO:0000256" key="2">
    <source>
        <dbReference type="SAM" id="SignalP"/>
    </source>
</evidence>
<feature type="transmembrane region" description="Helical" evidence="1">
    <location>
        <begin position="48"/>
        <end position="72"/>
    </location>
</feature>
<keyword evidence="1" id="KW-0812">Transmembrane</keyword>
<feature type="signal peptide" evidence="2">
    <location>
        <begin position="1"/>
        <end position="22"/>
    </location>
</feature>
<accession>A0A1G1ZQY7</accession>
<reference evidence="3 4" key="1">
    <citation type="journal article" date="2016" name="Nat. Commun.">
        <title>Thousands of microbial genomes shed light on interconnected biogeochemical processes in an aquifer system.</title>
        <authorList>
            <person name="Anantharaman K."/>
            <person name="Brown C.T."/>
            <person name="Hug L.A."/>
            <person name="Sharon I."/>
            <person name="Castelle C.J."/>
            <person name="Probst A.J."/>
            <person name="Thomas B.C."/>
            <person name="Singh A."/>
            <person name="Wilkins M.J."/>
            <person name="Karaoz U."/>
            <person name="Brodie E.L."/>
            <person name="Williams K.H."/>
            <person name="Hubbard S.S."/>
            <person name="Banfield J.F."/>
        </authorList>
    </citation>
    <scope>NUCLEOTIDE SEQUENCE [LARGE SCALE GENOMIC DNA]</scope>
</reference>
<keyword evidence="1" id="KW-0472">Membrane</keyword>
<evidence type="ECO:0000313" key="4">
    <source>
        <dbReference type="Proteomes" id="UP000176284"/>
    </source>
</evidence>
<dbReference type="Pfam" id="PF18895">
    <property type="entry name" value="T4SS_pilin"/>
    <property type="match status" value="1"/>
</dbReference>
<dbReference type="InterPro" id="IPR043993">
    <property type="entry name" value="T4SS_pilin"/>
</dbReference>
<comment type="caution">
    <text evidence="3">The sequence shown here is derived from an EMBL/GenBank/DDBJ whole genome shotgun (WGS) entry which is preliminary data.</text>
</comment>
<evidence type="ECO:0000313" key="3">
    <source>
        <dbReference type="EMBL" id="OGY66931.1"/>
    </source>
</evidence>
<feature type="transmembrane region" description="Helical" evidence="1">
    <location>
        <begin position="88"/>
        <end position="108"/>
    </location>
</feature>
<dbReference type="Proteomes" id="UP000176284">
    <property type="component" value="Unassembled WGS sequence"/>
</dbReference>
<dbReference type="STRING" id="1798410.A3H63_02415"/>
<feature type="chain" id="PRO_5009581868" evidence="2">
    <location>
        <begin position="23"/>
        <end position="113"/>
    </location>
</feature>
<gene>
    <name evidence="3" type="ORF">A3H63_02415</name>
</gene>